<dbReference type="Proteomes" id="UP001212997">
    <property type="component" value="Unassembled WGS sequence"/>
</dbReference>
<dbReference type="EMBL" id="JANAWD010001169">
    <property type="protein sequence ID" value="KAJ3474042.1"/>
    <property type="molecule type" value="Genomic_DNA"/>
</dbReference>
<comment type="caution">
    <text evidence="1">The sequence shown here is derived from an EMBL/GenBank/DDBJ whole genome shotgun (WGS) entry which is preliminary data.</text>
</comment>
<keyword evidence="2" id="KW-1185">Reference proteome</keyword>
<accession>A0AAD5Y7Z2</accession>
<reference evidence="1" key="1">
    <citation type="submission" date="2022-07" db="EMBL/GenBank/DDBJ databases">
        <title>Genome Sequence of Physisporinus lineatus.</title>
        <authorList>
            <person name="Buettner E."/>
        </authorList>
    </citation>
    <scope>NUCLEOTIDE SEQUENCE</scope>
    <source>
        <strain evidence="1">VT162</strain>
    </source>
</reference>
<proteinExistence type="predicted"/>
<evidence type="ECO:0000313" key="2">
    <source>
        <dbReference type="Proteomes" id="UP001212997"/>
    </source>
</evidence>
<gene>
    <name evidence="1" type="ORF">NLI96_g12681</name>
</gene>
<name>A0AAD5Y7Z2_9APHY</name>
<sequence>MDTYNEHDMALRACLLPLDSNIDLSQFSYRPHTSRGESMLWRQLETPLNVGGIETNELPAVFEIIGQISPDDCCLSAHANRAKADSRAREDECKYTKKASGTPAPVSCWVQPREGISSRIQWKRYIEALNRLVNHTGYTGDAVIAFSLFRDYPNLPAIRVRRDVPRGAEVSLFSLVGPSYSMGHSINIV</sequence>
<organism evidence="1 2">
    <name type="scientific">Meripilus lineatus</name>
    <dbReference type="NCBI Taxonomy" id="2056292"/>
    <lineage>
        <taxon>Eukaryota</taxon>
        <taxon>Fungi</taxon>
        <taxon>Dikarya</taxon>
        <taxon>Basidiomycota</taxon>
        <taxon>Agaricomycotina</taxon>
        <taxon>Agaricomycetes</taxon>
        <taxon>Polyporales</taxon>
        <taxon>Meripilaceae</taxon>
        <taxon>Meripilus</taxon>
    </lineage>
</organism>
<protein>
    <submittedName>
        <fullName evidence="1">Uncharacterized protein</fullName>
    </submittedName>
</protein>
<evidence type="ECO:0000313" key="1">
    <source>
        <dbReference type="EMBL" id="KAJ3474042.1"/>
    </source>
</evidence>
<dbReference type="AlphaFoldDB" id="A0AAD5Y7Z2"/>